<evidence type="ECO:0000313" key="2">
    <source>
        <dbReference type="EMBL" id="KZP05386.1"/>
    </source>
</evidence>
<name>A0A167VUH5_9AGAM</name>
<organism evidence="2 3">
    <name type="scientific">Athelia psychrophila</name>
    <dbReference type="NCBI Taxonomy" id="1759441"/>
    <lineage>
        <taxon>Eukaryota</taxon>
        <taxon>Fungi</taxon>
        <taxon>Dikarya</taxon>
        <taxon>Basidiomycota</taxon>
        <taxon>Agaricomycotina</taxon>
        <taxon>Agaricomycetes</taxon>
        <taxon>Agaricomycetidae</taxon>
        <taxon>Atheliales</taxon>
        <taxon>Atheliaceae</taxon>
        <taxon>Athelia</taxon>
    </lineage>
</organism>
<sequence>MSIPSTTQAYYLPKRDGFENLTIKEVDVPKPKAGEVLVKVHAVSLNYRDLLIVRGHTPPAMPMKENLIAGSDVAGEIVSIGEDVKDWNAGDRVSANFATDFEYGIPPADLSNLCLGGYIDGVLVGYRTFHARHLVGIPEHLSYEEASTLPCAGVTAYNALNGGSPLKAGETVLVLGTGGVSTFALQFAAASGAHVIATSSSDAKLEIAKALGAHDVINYIKTPDWSAEVLKITNGRGVDHVIEVGGGGTMAHSLKAVASGGWIHVIGWVAGAGEPVDIAMGLLFKGARMHGVAVGSLAQFKDMNRLISANKIRPVVAEIFPFEQARQAFEALASQKHVGKVVIKVSKN</sequence>
<dbReference type="AlphaFoldDB" id="A0A167VUH5"/>
<feature type="domain" description="Enoyl reductase (ER)" evidence="1">
    <location>
        <begin position="17"/>
        <end position="343"/>
    </location>
</feature>
<keyword evidence="3" id="KW-1185">Reference proteome</keyword>
<proteinExistence type="predicted"/>
<dbReference type="Pfam" id="PF00107">
    <property type="entry name" value="ADH_zinc_N"/>
    <property type="match status" value="1"/>
</dbReference>
<dbReference type="SUPFAM" id="SSF50129">
    <property type="entry name" value="GroES-like"/>
    <property type="match status" value="1"/>
</dbReference>
<dbReference type="InterPro" id="IPR013154">
    <property type="entry name" value="ADH-like_N"/>
</dbReference>
<dbReference type="PANTHER" id="PTHR45033">
    <property type="match status" value="1"/>
</dbReference>
<dbReference type="Gene3D" id="3.90.180.10">
    <property type="entry name" value="Medium-chain alcohol dehydrogenases, catalytic domain"/>
    <property type="match status" value="1"/>
</dbReference>
<reference evidence="2 3" key="1">
    <citation type="journal article" date="2016" name="Mol. Biol. Evol.">
        <title>Comparative Genomics of Early-Diverging Mushroom-Forming Fungi Provides Insights into the Origins of Lignocellulose Decay Capabilities.</title>
        <authorList>
            <person name="Nagy L.G."/>
            <person name="Riley R."/>
            <person name="Tritt A."/>
            <person name="Adam C."/>
            <person name="Daum C."/>
            <person name="Floudas D."/>
            <person name="Sun H."/>
            <person name="Yadav J.S."/>
            <person name="Pangilinan J."/>
            <person name="Larsson K.H."/>
            <person name="Matsuura K."/>
            <person name="Barry K."/>
            <person name="Labutti K."/>
            <person name="Kuo R."/>
            <person name="Ohm R.A."/>
            <person name="Bhattacharya S.S."/>
            <person name="Shirouzu T."/>
            <person name="Yoshinaga Y."/>
            <person name="Martin F.M."/>
            <person name="Grigoriev I.V."/>
            <person name="Hibbett D.S."/>
        </authorList>
    </citation>
    <scope>NUCLEOTIDE SEQUENCE [LARGE SCALE GENOMIC DNA]</scope>
    <source>
        <strain evidence="2 3">CBS 109695</strain>
    </source>
</reference>
<dbReference type="STRING" id="436010.A0A167VUH5"/>
<gene>
    <name evidence="2" type="ORF">FIBSPDRAFT_843007</name>
</gene>
<dbReference type="SUPFAM" id="SSF51735">
    <property type="entry name" value="NAD(P)-binding Rossmann-fold domains"/>
    <property type="match status" value="1"/>
</dbReference>
<dbReference type="InterPro" id="IPR020843">
    <property type="entry name" value="ER"/>
</dbReference>
<dbReference type="InterPro" id="IPR013149">
    <property type="entry name" value="ADH-like_C"/>
</dbReference>
<dbReference type="GO" id="GO:0016491">
    <property type="term" value="F:oxidoreductase activity"/>
    <property type="evidence" value="ECO:0007669"/>
    <property type="project" value="InterPro"/>
</dbReference>
<dbReference type="SMART" id="SM00829">
    <property type="entry name" value="PKS_ER"/>
    <property type="match status" value="1"/>
</dbReference>
<evidence type="ECO:0000259" key="1">
    <source>
        <dbReference type="SMART" id="SM00829"/>
    </source>
</evidence>
<dbReference type="Pfam" id="PF08240">
    <property type="entry name" value="ADH_N"/>
    <property type="match status" value="1"/>
</dbReference>
<protein>
    <submittedName>
        <fullName evidence="2">NAD-P-binding protein</fullName>
    </submittedName>
</protein>
<dbReference type="InterPro" id="IPR011032">
    <property type="entry name" value="GroES-like_sf"/>
</dbReference>
<dbReference type="OrthoDB" id="9930022at2759"/>
<dbReference type="PANTHER" id="PTHR45033:SF2">
    <property type="entry name" value="ZINC-TYPE ALCOHOL DEHYDROGENASE-LIKE PROTEIN C1773.06C"/>
    <property type="match status" value="1"/>
</dbReference>
<dbReference type="Proteomes" id="UP000076532">
    <property type="component" value="Unassembled WGS sequence"/>
</dbReference>
<dbReference type="CDD" id="cd08276">
    <property type="entry name" value="MDR7"/>
    <property type="match status" value="1"/>
</dbReference>
<evidence type="ECO:0000313" key="3">
    <source>
        <dbReference type="Proteomes" id="UP000076532"/>
    </source>
</evidence>
<dbReference type="InterPro" id="IPR052711">
    <property type="entry name" value="Zinc_ADH-like"/>
</dbReference>
<dbReference type="InterPro" id="IPR036291">
    <property type="entry name" value="NAD(P)-bd_dom_sf"/>
</dbReference>
<dbReference type="EMBL" id="KV417843">
    <property type="protein sequence ID" value="KZP05386.1"/>
    <property type="molecule type" value="Genomic_DNA"/>
</dbReference>
<accession>A0A167VUH5</accession>
<dbReference type="Gene3D" id="3.40.50.720">
    <property type="entry name" value="NAD(P)-binding Rossmann-like Domain"/>
    <property type="match status" value="1"/>
</dbReference>